<dbReference type="GO" id="GO:0008643">
    <property type="term" value="P:carbohydrate transport"/>
    <property type="evidence" value="ECO:0007669"/>
    <property type="project" value="InterPro"/>
</dbReference>
<sequence length="407" mass="42964">MAGLLLSSSVSAAPHLLPDADGRRAALAARGVELTASYTSEDATNLSGGSRRTGTHVGQLALGATLDLERLAGWSGLQAQVSVTRRDGANLNQRAALGQLLQSQEAYGRGRIWRLGSLWLGKQWNEGRVGLKLGRMAVGDDFNTLDCTAMSLTFCGSQPAMIVGDYWFNGPLSQWGAVLDVAPTEQTYLRLGAYQVNPRYADESGGGLRLAPSGTVGTLTPVELGWQGRVRGLQGHYAVGGWYSSAPRADAWQDPTGGAWASSGLDAALRSGAYGGWISLRQQFSAGDGSSAQSGLRGQLDLVRTDRRTGNIDATVHAIATYTGVGARASDQIGLGVAATEVNPRYARQANGAQGRAKTEYTAEAFYVWQAWPGVSVQPVVQYVVHPGGLSQNHDAMVLGVKTNLAF</sequence>
<evidence type="ECO:0000256" key="2">
    <source>
        <dbReference type="RuleBase" id="RU363072"/>
    </source>
</evidence>
<evidence type="ECO:0000313" key="4">
    <source>
        <dbReference type="Proteomes" id="UP000051386"/>
    </source>
</evidence>
<dbReference type="Pfam" id="PF04966">
    <property type="entry name" value="OprB"/>
    <property type="match status" value="1"/>
</dbReference>
<dbReference type="InterPro" id="IPR007049">
    <property type="entry name" value="Carb-sel_porin_OprB"/>
</dbReference>
<comment type="caution">
    <text evidence="3">The sequence shown here is derived from an EMBL/GenBank/DDBJ whole genome shotgun (WGS) entry which is preliminary data.</text>
</comment>
<organism evidence="3 4">
    <name type="scientific">Stenotrophomonas chelatiphaga</name>
    <dbReference type="NCBI Taxonomy" id="517011"/>
    <lineage>
        <taxon>Bacteria</taxon>
        <taxon>Pseudomonadati</taxon>
        <taxon>Pseudomonadota</taxon>
        <taxon>Gammaproteobacteria</taxon>
        <taxon>Lysobacterales</taxon>
        <taxon>Lysobacteraceae</taxon>
        <taxon>Stenotrophomonas</taxon>
    </lineage>
</organism>
<dbReference type="InterPro" id="IPR038673">
    <property type="entry name" value="OprB_sf"/>
</dbReference>
<dbReference type="PATRIC" id="fig|517011.3.peg.503"/>
<dbReference type="EMBL" id="LDJK01000014">
    <property type="protein sequence ID" value="KRG75372.1"/>
    <property type="molecule type" value="Genomic_DNA"/>
</dbReference>
<dbReference type="Proteomes" id="UP000051386">
    <property type="component" value="Unassembled WGS sequence"/>
</dbReference>
<dbReference type="AlphaFoldDB" id="A0A0R0CZY3"/>
<evidence type="ECO:0000313" key="3">
    <source>
        <dbReference type="EMBL" id="KRG75372.1"/>
    </source>
</evidence>
<dbReference type="InterPro" id="IPR052932">
    <property type="entry name" value="OprB_Porin"/>
</dbReference>
<dbReference type="PANTHER" id="PTHR37944">
    <property type="entry name" value="PORIN B"/>
    <property type="match status" value="1"/>
</dbReference>
<accession>A0A0R0CZY3</accession>
<dbReference type="Gene3D" id="2.40.160.180">
    <property type="entry name" value="Carbohydrate-selective porin OprB"/>
    <property type="match status" value="1"/>
</dbReference>
<gene>
    <name evidence="3" type="ORF">ABB28_05185</name>
</gene>
<evidence type="ECO:0000256" key="1">
    <source>
        <dbReference type="ARBA" id="ARBA00008769"/>
    </source>
</evidence>
<keyword evidence="4" id="KW-1185">Reference proteome</keyword>
<protein>
    <submittedName>
        <fullName evidence="3">Uncharacterized protein</fullName>
    </submittedName>
</protein>
<dbReference type="GO" id="GO:0016020">
    <property type="term" value="C:membrane"/>
    <property type="evidence" value="ECO:0007669"/>
    <property type="project" value="InterPro"/>
</dbReference>
<name>A0A0R0CZY3_9GAMM</name>
<comment type="similarity">
    <text evidence="1 2">Belongs to the OprB family.</text>
</comment>
<dbReference type="GO" id="GO:0015288">
    <property type="term" value="F:porin activity"/>
    <property type="evidence" value="ECO:0007669"/>
    <property type="project" value="InterPro"/>
</dbReference>
<proteinExistence type="inferred from homology"/>
<dbReference type="PANTHER" id="PTHR37944:SF1">
    <property type="entry name" value="PORIN B"/>
    <property type="match status" value="1"/>
</dbReference>
<reference evidence="3 4" key="1">
    <citation type="submission" date="2015-05" db="EMBL/GenBank/DDBJ databases">
        <title>Genome sequencing and analysis of members of genus Stenotrophomonas.</title>
        <authorList>
            <person name="Patil P.P."/>
            <person name="Midha S."/>
            <person name="Patil P.B."/>
        </authorList>
    </citation>
    <scope>NUCLEOTIDE SEQUENCE [LARGE SCALE GENOMIC DNA]</scope>
    <source>
        <strain evidence="3 4">DSM 21508</strain>
    </source>
</reference>